<dbReference type="Proteomes" id="UP000426444">
    <property type="component" value="Chromosome"/>
</dbReference>
<accession>A0A6I6DE88</accession>
<name>A0A6I6DE88_9FIRM</name>
<reference evidence="2" key="1">
    <citation type="journal article" date="2019" name="Microbiology">
        <title>Complete Genome Sequence of an Uncultured Bacterium of the Candidate Phylum Bipolaricaulota.</title>
        <authorList>
            <person name="Kadnikov V.V."/>
            <person name="Mardanov A.V."/>
            <person name="Beletsky A.V."/>
            <person name="Frank Y.A."/>
            <person name="Karnachuk O.V."/>
            <person name="Ravin N.V."/>
        </authorList>
    </citation>
    <scope>NUCLEOTIDE SEQUENCE [LARGE SCALE GENOMIC DNA]</scope>
</reference>
<evidence type="ECO:0000313" key="2">
    <source>
        <dbReference type="Proteomes" id="UP000426444"/>
    </source>
</evidence>
<keyword evidence="2" id="KW-1185">Reference proteome</keyword>
<dbReference type="KEGG" id="salq:SYNTR_1822"/>
<dbReference type="RefSeq" id="WP_156204202.1">
    <property type="nucleotide sequence ID" value="NZ_CP046457.1"/>
</dbReference>
<proteinExistence type="predicted"/>
<dbReference type="OrthoDB" id="9760715at2"/>
<gene>
    <name evidence="1" type="ORF">SYNTR_1822</name>
</gene>
<protein>
    <submittedName>
        <fullName evidence="1">Uncharacterized protein</fullName>
    </submittedName>
</protein>
<evidence type="ECO:0000313" key="1">
    <source>
        <dbReference type="EMBL" id="QGU00416.1"/>
    </source>
</evidence>
<dbReference type="EMBL" id="CP046457">
    <property type="protein sequence ID" value="QGU00416.1"/>
    <property type="molecule type" value="Genomic_DNA"/>
</dbReference>
<organism evidence="1 2">
    <name type="scientific">Candidatus Syntrophocurvum alkaliphilum</name>
    <dbReference type="NCBI Taxonomy" id="2293317"/>
    <lineage>
        <taxon>Bacteria</taxon>
        <taxon>Bacillati</taxon>
        <taxon>Bacillota</taxon>
        <taxon>Clostridia</taxon>
        <taxon>Eubacteriales</taxon>
        <taxon>Syntrophomonadaceae</taxon>
        <taxon>Candidatus Syntrophocurvum</taxon>
    </lineage>
</organism>
<sequence length="106" mass="12660">MYLKLILEENDLDALIEFVRDDPSRIEEFAYLLNDRFSEEVVDLYKIHIRTKANNSSKRTDYRGVCEILKRYRKIAGKDKQKDMVNELKINYKNKPAFIDELSKII</sequence>
<dbReference type="AlphaFoldDB" id="A0A6I6DE88"/>